<dbReference type="Proteomes" id="UP001519460">
    <property type="component" value="Unassembled WGS sequence"/>
</dbReference>
<protein>
    <submittedName>
        <fullName evidence="1">Uncharacterized protein</fullName>
    </submittedName>
</protein>
<gene>
    <name evidence="1" type="ORF">BaRGS_00020624</name>
</gene>
<reference evidence="1 2" key="1">
    <citation type="journal article" date="2023" name="Sci. Data">
        <title>Genome assembly of the Korean intertidal mud-creeper Batillaria attramentaria.</title>
        <authorList>
            <person name="Patra A.K."/>
            <person name="Ho P.T."/>
            <person name="Jun S."/>
            <person name="Lee S.J."/>
            <person name="Kim Y."/>
            <person name="Won Y.J."/>
        </authorList>
    </citation>
    <scope>NUCLEOTIDE SEQUENCE [LARGE SCALE GENOMIC DNA]</scope>
    <source>
        <strain evidence="1">Wonlab-2016</strain>
    </source>
</reference>
<organism evidence="1 2">
    <name type="scientific">Batillaria attramentaria</name>
    <dbReference type="NCBI Taxonomy" id="370345"/>
    <lineage>
        <taxon>Eukaryota</taxon>
        <taxon>Metazoa</taxon>
        <taxon>Spiralia</taxon>
        <taxon>Lophotrochozoa</taxon>
        <taxon>Mollusca</taxon>
        <taxon>Gastropoda</taxon>
        <taxon>Caenogastropoda</taxon>
        <taxon>Sorbeoconcha</taxon>
        <taxon>Cerithioidea</taxon>
        <taxon>Batillariidae</taxon>
        <taxon>Batillaria</taxon>
    </lineage>
</organism>
<sequence length="112" mass="12454">MQPQCPATSTDKRHSTDNRIIQITSGRPVAEPGSQIIQSSHDGRNRLSRFSWQDEGSDRLTRASVLSAARISAECQLQSQVDHCPLPHVIYPAMSACSVSQVLVPWRTMLLR</sequence>
<keyword evidence="2" id="KW-1185">Reference proteome</keyword>
<accession>A0ABD0KM64</accession>
<evidence type="ECO:0000313" key="1">
    <source>
        <dbReference type="EMBL" id="KAK7488182.1"/>
    </source>
</evidence>
<name>A0ABD0KM64_9CAEN</name>
<dbReference type="AlphaFoldDB" id="A0ABD0KM64"/>
<comment type="caution">
    <text evidence="1">The sequence shown here is derived from an EMBL/GenBank/DDBJ whole genome shotgun (WGS) entry which is preliminary data.</text>
</comment>
<dbReference type="EMBL" id="JACVVK020000154">
    <property type="protein sequence ID" value="KAK7488182.1"/>
    <property type="molecule type" value="Genomic_DNA"/>
</dbReference>
<proteinExistence type="predicted"/>
<evidence type="ECO:0000313" key="2">
    <source>
        <dbReference type="Proteomes" id="UP001519460"/>
    </source>
</evidence>